<dbReference type="AlphaFoldDB" id="D9X576"/>
<dbReference type="Proteomes" id="UP000004184">
    <property type="component" value="Unassembled WGS sequence"/>
</dbReference>
<dbReference type="InterPro" id="IPR015421">
    <property type="entry name" value="PyrdxlP-dep_Trfase_major"/>
</dbReference>
<dbReference type="InterPro" id="IPR005814">
    <property type="entry name" value="Aminotrans_3"/>
</dbReference>
<evidence type="ECO:0000256" key="4">
    <source>
        <dbReference type="ARBA" id="ARBA00022898"/>
    </source>
</evidence>
<keyword evidence="4 5" id="KW-0663">Pyridoxal phosphate</keyword>
<evidence type="ECO:0000256" key="5">
    <source>
        <dbReference type="RuleBase" id="RU003560"/>
    </source>
</evidence>
<accession>D9X576</accession>
<dbReference type="InterPro" id="IPR015422">
    <property type="entry name" value="PyrdxlP-dep_Trfase_small"/>
</dbReference>
<organism evidence="6 7">
    <name type="scientific">Streptomyces viridochromogenes (strain DSM 40736 / JCM 4977 / BCRC 1201 / Tue 494)</name>
    <dbReference type="NCBI Taxonomy" id="591159"/>
    <lineage>
        <taxon>Bacteria</taxon>
        <taxon>Bacillati</taxon>
        <taxon>Actinomycetota</taxon>
        <taxon>Actinomycetes</taxon>
        <taxon>Kitasatosporales</taxon>
        <taxon>Streptomycetaceae</taxon>
        <taxon>Streptomyces</taxon>
    </lineage>
</organism>
<name>D9X576_STRVT</name>
<evidence type="ECO:0000313" key="7">
    <source>
        <dbReference type="Proteomes" id="UP000004184"/>
    </source>
</evidence>
<keyword evidence="7" id="KW-1185">Reference proteome</keyword>
<dbReference type="Pfam" id="PF00202">
    <property type="entry name" value="Aminotran_3"/>
    <property type="match status" value="1"/>
</dbReference>
<dbReference type="PANTHER" id="PTHR11986:SF79">
    <property type="entry name" value="ACETYLORNITHINE AMINOTRANSFERASE, MITOCHONDRIAL"/>
    <property type="match status" value="1"/>
</dbReference>
<dbReference type="Gene3D" id="3.90.1150.10">
    <property type="entry name" value="Aspartate Aminotransferase, domain 1"/>
    <property type="match status" value="2"/>
</dbReference>
<dbReference type="PANTHER" id="PTHR11986">
    <property type="entry name" value="AMINOTRANSFERASE CLASS III"/>
    <property type="match status" value="1"/>
</dbReference>
<comment type="similarity">
    <text evidence="5">Belongs to the class-III pyridoxal-phosphate-dependent aminotransferase family.</text>
</comment>
<proteinExistence type="inferred from homology"/>
<evidence type="ECO:0000256" key="2">
    <source>
        <dbReference type="ARBA" id="ARBA00022576"/>
    </source>
</evidence>
<evidence type="ECO:0000313" key="6">
    <source>
        <dbReference type="EMBL" id="EFL33839.1"/>
    </source>
</evidence>
<dbReference type="GO" id="GO:0042802">
    <property type="term" value="F:identical protein binding"/>
    <property type="evidence" value="ECO:0007669"/>
    <property type="project" value="TreeGrafter"/>
</dbReference>
<protein>
    <submittedName>
        <fullName evidence="6">Putrescine aminotransferase</fullName>
    </submittedName>
</protein>
<dbReference type="GO" id="GO:0030170">
    <property type="term" value="F:pyridoxal phosphate binding"/>
    <property type="evidence" value="ECO:0007669"/>
    <property type="project" value="InterPro"/>
</dbReference>
<dbReference type="Gene3D" id="3.40.640.10">
    <property type="entry name" value="Type I PLP-dependent aspartate aminotransferase-like (Major domain)"/>
    <property type="match status" value="2"/>
</dbReference>
<keyword evidence="2 6" id="KW-0032">Aminotransferase</keyword>
<dbReference type="STRING" id="591159.SSQG_04357"/>
<sequence>MSKSVGQKAIGEENPVVEKLELAEPHLAGWLSSLGLGVEYIRSQGNTLFYRDDQGAEIPVLDLVGGYGSAILGHNNPDIVAYAKSLLDEGTPIHAQFSRHPYANDLAWKINGIIQREFGTDEHYAAVFANSGAEAVEVAVKHAELDRVMKVAELTERIEAHLDEARAAVRSGARIATDGAVDLLGPDLAPGDAGDIDRLLDAVRAANSERLSARPVFLAPEGSFHGKLVGSVQLTHNVGYRSPFSALAAQCRFVPLDQPDALEKTVAQERRTVLDLTVEDGVVRLTERELPVICAFILEPIQGEAGIRVLDRAAVRRVQEVLATIDCPIIVDEVQSGMGRSGAFFASSHLGLQGDYYTLAKSLGGGVAKAALTLIRGSRYRTDFELVHSSTYAKDSFSTLIAGRTVDLLEADDGRAYRLAAERGDRLLAMLGRLREEFGDIVKDVRGRGLMIGLDFHDQSESTSEIIRDQAQAGLLGYLFAGYLLRVHAIRIFPTASATNTLRIEPSVYLTDDEIARADKGLRDLIEVLRKQDGETLLHAHA</sequence>
<dbReference type="HOGENOM" id="CLU_016922_10_0_11"/>
<dbReference type="InterPro" id="IPR015424">
    <property type="entry name" value="PyrdxlP-dep_Trfase"/>
</dbReference>
<reference evidence="7" key="1">
    <citation type="submission" date="2009-02" db="EMBL/GenBank/DDBJ databases">
        <title>Annotation of Streptomyces viridochromogenes strain DSM 40736.</title>
        <authorList>
            <consortium name="The Broad Institute Genome Sequencing Platform"/>
            <consortium name="Broad Institute Microbial Sequencing Center"/>
            <person name="Fischbach M."/>
            <person name="Godfrey P."/>
            <person name="Ward D."/>
            <person name="Young S."/>
            <person name="Zeng Q."/>
            <person name="Koehrsen M."/>
            <person name="Alvarado L."/>
            <person name="Berlin A.M."/>
            <person name="Bochicchio J."/>
            <person name="Borenstein D."/>
            <person name="Chapman S.B."/>
            <person name="Chen Z."/>
            <person name="Engels R."/>
            <person name="Freedman E."/>
            <person name="Gellesch M."/>
            <person name="Goldberg J."/>
            <person name="Griggs A."/>
            <person name="Gujja S."/>
            <person name="Heilman E.R."/>
            <person name="Heiman D.I."/>
            <person name="Hepburn T.A."/>
            <person name="Howarth C."/>
            <person name="Jen D."/>
            <person name="Larson L."/>
            <person name="Lewis B."/>
            <person name="Mehta T."/>
            <person name="Park D."/>
            <person name="Pearson M."/>
            <person name="Richards J."/>
            <person name="Roberts A."/>
            <person name="Saif S."/>
            <person name="Shea T.D."/>
            <person name="Shenoy N."/>
            <person name="Sisk P."/>
            <person name="Stolte C."/>
            <person name="Sykes S.N."/>
            <person name="Thomson T."/>
            <person name="Walk T."/>
            <person name="White J."/>
            <person name="Yandava C."/>
            <person name="Straight P."/>
            <person name="Clardy J."/>
            <person name="Hung D."/>
            <person name="Kolter R."/>
            <person name="Mekalanos J."/>
            <person name="Walker S."/>
            <person name="Walsh C.T."/>
            <person name="Wieland-Brown L.C."/>
            <person name="Haas B."/>
            <person name="Nusbaum C."/>
            <person name="Birren B."/>
        </authorList>
    </citation>
    <scope>NUCLEOTIDE SEQUENCE [LARGE SCALE GENOMIC DNA]</scope>
    <source>
        <strain evidence="7">DSM 40736 / JCM 4977 / BCRC 1201 / Tue 494</strain>
    </source>
</reference>
<evidence type="ECO:0000256" key="1">
    <source>
        <dbReference type="ARBA" id="ARBA00001933"/>
    </source>
</evidence>
<dbReference type="eggNOG" id="COG4992">
    <property type="taxonomic scope" value="Bacteria"/>
</dbReference>
<evidence type="ECO:0000256" key="3">
    <source>
        <dbReference type="ARBA" id="ARBA00022679"/>
    </source>
</evidence>
<dbReference type="EMBL" id="GG657757">
    <property type="protein sequence ID" value="EFL33839.1"/>
    <property type="molecule type" value="Genomic_DNA"/>
</dbReference>
<dbReference type="InterPro" id="IPR050103">
    <property type="entry name" value="Class-III_PLP-dep_AT"/>
</dbReference>
<dbReference type="GO" id="GO:0008483">
    <property type="term" value="F:transaminase activity"/>
    <property type="evidence" value="ECO:0007669"/>
    <property type="project" value="UniProtKB-KW"/>
</dbReference>
<dbReference type="SUPFAM" id="SSF53383">
    <property type="entry name" value="PLP-dependent transferases"/>
    <property type="match status" value="1"/>
</dbReference>
<gene>
    <name evidence="6" type="ORF">SSQG_04357</name>
</gene>
<keyword evidence="3 6" id="KW-0808">Transferase</keyword>
<comment type="cofactor">
    <cofactor evidence="1">
        <name>pyridoxal 5'-phosphate</name>
        <dbReference type="ChEBI" id="CHEBI:597326"/>
    </cofactor>
</comment>